<keyword evidence="9" id="KW-1185">Reference proteome</keyword>
<evidence type="ECO:0000256" key="4">
    <source>
        <dbReference type="ARBA" id="ARBA00022840"/>
    </source>
</evidence>
<dbReference type="InterPro" id="IPR050861">
    <property type="entry name" value="Dihydroxyacetone_Kinase"/>
</dbReference>
<dbReference type="Gene3D" id="1.25.40.340">
    <property type="match status" value="1"/>
</dbReference>
<accession>S3CLN0</accession>
<dbReference type="PANTHER" id="PTHR28629:SF4">
    <property type="entry name" value="TRIOKINASE_FMN CYCLASE"/>
    <property type="match status" value="1"/>
</dbReference>
<dbReference type="GO" id="GO:0005524">
    <property type="term" value="F:ATP binding"/>
    <property type="evidence" value="ECO:0007669"/>
    <property type="project" value="UniProtKB-KW"/>
</dbReference>
<evidence type="ECO:0000256" key="3">
    <source>
        <dbReference type="ARBA" id="ARBA00022777"/>
    </source>
</evidence>
<dbReference type="AlphaFoldDB" id="S3CLN0"/>
<evidence type="ECO:0000256" key="6">
    <source>
        <dbReference type="ARBA" id="ARBA00048898"/>
    </source>
</evidence>
<dbReference type="HOGENOM" id="CLU_515926_0_0_1"/>
<dbReference type="Pfam" id="PF02734">
    <property type="entry name" value="Dak2"/>
    <property type="match status" value="1"/>
</dbReference>
<name>S3CLN0_GLAL2</name>
<dbReference type="OMA" id="YCIYLTA"/>
<evidence type="ECO:0000256" key="2">
    <source>
        <dbReference type="ARBA" id="ARBA00022741"/>
    </source>
</evidence>
<dbReference type="EMBL" id="KE145371">
    <property type="protein sequence ID" value="EPE26109.1"/>
    <property type="molecule type" value="Genomic_DNA"/>
</dbReference>
<dbReference type="RefSeq" id="XP_008087428.1">
    <property type="nucleotide sequence ID" value="XM_008089237.1"/>
</dbReference>
<evidence type="ECO:0000313" key="8">
    <source>
        <dbReference type="EMBL" id="EPE26109.1"/>
    </source>
</evidence>
<dbReference type="GeneID" id="19461079"/>
<keyword evidence="1" id="KW-0808">Transferase</keyword>
<gene>
    <name evidence="8" type="ORF">GLAREA_02021</name>
</gene>
<dbReference type="Proteomes" id="UP000016922">
    <property type="component" value="Unassembled WGS sequence"/>
</dbReference>
<dbReference type="InterPro" id="IPR004007">
    <property type="entry name" value="DhaL_dom"/>
</dbReference>
<organism evidence="8 9">
    <name type="scientific">Glarea lozoyensis (strain ATCC 20868 / MF5171)</name>
    <dbReference type="NCBI Taxonomy" id="1116229"/>
    <lineage>
        <taxon>Eukaryota</taxon>
        <taxon>Fungi</taxon>
        <taxon>Dikarya</taxon>
        <taxon>Ascomycota</taxon>
        <taxon>Pezizomycotina</taxon>
        <taxon>Leotiomycetes</taxon>
        <taxon>Helotiales</taxon>
        <taxon>Helotiaceae</taxon>
        <taxon>Glarea</taxon>
    </lineage>
</organism>
<evidence type="ECO:0000256" key="5">
    <source>
        <dbReference type="ARBA" id="ARBA00047974"/>
    </source>
</evidence>
<dbReference type="SUPFAM" id="SSF101473">
    <property type="entry name" value="DhaL-like"/>
    <property type="match status" value="1"/>
</dbReference>
<dbReference type="eggNOG" id="KOG2426">
    <property type="taxonomic scope" value="Eukaryota"/>
</dbReference>
<dbReference type="SMART" id="SM01120">
    <property type="entry name" value="Dak2"/>
    <property type="match status" value="1"/>
</dbReference>
<dbReference type="GO" id="GO:0019563">
    <property type="term" value="P:glycerol catabolic process"/>
    <property type="evidence" value="ECO:0007669"/>
    <property type="project" value="TreeGrafter"/>
</dbReference>
<dbReference type="FunFam" id="1.25.40.340:FF:000001">
    <property type="entry name" value="Dihydroxyacetone kinase 1"/>
    <property type="match status" value="1"/>
</dbReference>
<reference evidence="8 9" key="1">
    <citation type="journal article" date="2013" name="BMC Genomics">
        <title>Genomics-driven discovery of the pneumocandin biosynthetic gene cluster in the fungus Glarea lozoyensis.</title>
        <authorList>
            <person name="Chen L."/>
            <person name="Yue Q."/>
            <person name="Zhang X."/>
            <person name="Xiang M."/>
            <person name="Wang C."/>
            <person name="Li S."/>
            <person name="Che Y."/>
            <person name="Ortiz-Lopez F.J."/>
            <person name="Bills G.F."/>
            <person name="Liu X."/>
            <person name="An Z."/>
        </authorList>
    </citation>
    <scope>NUCLEOTIDE SEQUENCE [LARGE SCALE GENOMIC DNA]</scope>
    <source>
        <strain evidence="9">ATCC 20868 / MF5171</strain>
    </source>
</reference>
<dbReference type="GO" id="GO:0004371">
    <property type="term" value="F:glycerone kinase activity"/>
    <property type="evidence" value="ECO:0007669"/>
    <property type="project" value="UniProtKB-EC"/>
</dbReference>
<sequence>MSLVVEPTHAYSSSQLKLEDPKRWSRLFPLMRPSVKVIELEHGGTIVIDTKLIDTKNVLVAVIGTAGNFSSKILGASHIAAFATEPFGSKSVSAKHVVAALKEQGFPTDNGAVVLRASTKKDLAVSSGLVEVSVIGELKLDHILSLLWVVEIEIKESLVKTQALVEHLVKYSARTTSKFHEKKTGGGPSVVHAIDFAEFKSAQLAVEKDMKHLLGSRPSSGQDIYSIHCADINGLSRLENNILVHEISEFCAKKRLDTRISHSTILDNHSQTRGWAISLCLIPTMFLTAHEKASNTPSKTIGAVAAPTSRQKSSKIQFTDNTVRDIITQGCESVIQAEPTITEYDTIVGDGDCGYTLRDGAKQVLSFIKEQDLTQLPSTLGDLVDNLEVNMGGTSGALYCIFLSSLSQELWTAATFADALNGALEHLLKYTRARLGDRTCLDCLIPFVETLNSTGDARQALEEAKKGVESTKKLEAKLGRSSYLNETTTRGVPDPGAYGLLMLLQGMIKS</sequence>
<comment type="catalytic activity">
    <reaction evidence="6">
        <text>dihydroxyacetone + ATP = dihydroxyacetone phosphate + ADP + H(+)</text>
        <dbReference type="Rhea" id="RHEA:15773"/>
        <dbReference type="ChEBI" id="CHEBI:15378"/>
        <dbReference type="ChEBI" id="CHEBI:16016"/>
        <dbReference type="ChEBI" id="CHEBI:30616"/>
        <dbReference type="ChEBI" id="CHEBI:57642"/>
        <dbReference type="ChEBI" id="CHEBI:456216"/>
        <dbReference type="EC" id="2.7.1.29"/>
    </reaction>
</comment>
<dbReference type="PANTHER" id="PTHR28629">
    <property type="entry name" value="TRIOKINASE/FMN CYCLASE"/>
    <property type="match status" value="1"/>
</dbReference>
<dbReference type="OrthoDB" id="2139957at2759"/>
<dbReference type="STRING" id="1116229.S3CLN0"/>
<dbReference type="InterPro" id="IPR036117">
    <property type="entry name" value="DhaL_dom_sf"/>
</dbReference>
<evidence type="ECO:0000256" key="1">
    <source>
        <dbReference type="ARBA" id="ARBA00022679"/>
    </source>
</evidence>
<dbReference type="GO" id="GO:0050354">
    <property type="term" value="F:triokinase activity"/>
    <property type="evidence" value="ECO:0007669"/>
    <property type="project" value="UniProtKB-EC"/>
</dbReference>
<dbReference type="PROSITE" id="PS51480">
    <property type="entry name" value="DHAL"/>
    <property type="match status" value="1"/>
</dbReference>
<keyword evidence="4 8" id="KW-0067">ATP-binding</keyword>
<evidence type="ECO:0000313" key="9">
    <source>
        <dbReference type="Proteomes" id="UP000016922"/>
    </source>
</evidence>
<protein>
    <submittedName>
        <fullName evidence="8">Citrobacter dihydroxyacetone kinase extra ATP-binding protein</fullName>
    </submittedName>
</protein>
<dbReference type="GO" id="GO:0005829">
    <property type="term" value="C:cytosol"/>
    <property type="evidence" value="ECO:0007669"/>
    <property type="project" value="TreeGrafter"/>
</dbReference>
<feature type="domain" description="DhaL" evidence="7">
    <location>
        <begin position="321"/>
        <end position="509"/>
    </location>
</feature>
<keyword evidence="3 8" id="KW-0418">Kinase</keyword>
<keyword evidence="2" id="KW-0547">Nucleotide-binding</keyword>
<comment type="catalytic activity">
    <reaction evidence="5">
        <text>D-glyceraldehyde + ATP = D-glyceraldehyde 3-phosphate + ADP + H(+)</text>
        <dbReference type="Rhea" id="RHEA:13941"/>
        <dbReference type="ChEBI" id="CHEBI:15378"/>
        <dbReference type="ChEBI" id="CHEBI:17378"/>
        <dbReference type="ChEBI" id="CHEBI:30616"/>
        <dbReference type="ChEBI" id="CHEBI:59776"/>
        <dbReference type="ChEBI" id="CHEBI:456216"/>
        <dbReference type="EC" id="2.7.1.28"/>
    </reaction>
</comment>
<dbReference type="KEGG" id="glz:GLAREA_02021"/>
<proteinExistence type="predicted"/>
<evidence type="ECO:0000259" key="7">
    <source>
        <dbReference type="PROSITE" id="PS51480"/>
    </source>
</evidence>